<dbReference type="CDD" id="cd02870">
    <property type="entry name" value="PseudoU_synth_RsuA_like"/>
    <property type="match status" value="1"/>
</dbReference>
<evidence type="ECO:0000256" key="2">
    <source>
        <dbReference type="ARBA" id="ARBA00023235"/>
    </source>
</evidence>
<dbReference type="NCBIfam" id="TIGR00093">
    <property type="entry name" value="pseudouridine synthase"/>
    <property type="match status" value="1"/>
</dbReference>
<gene>
    <name evidence="6" type="ORF">EDX97_03190</name>
</gene>
<dbReference type="GO" id="GO:0120159">
    <property type="term" value="F:rRNA pseudouridine synthase activity"/>
    <property type="evidence" value="ECO:0007669"/>
    <property type="project" value="UniProtKB-ARBA"/>
</dbReference>
<dbReference type="SUPFAM" id="SSF55120">
    <property type="entry name" value="Pseudouridine synthase"/>
    <property type="match status" value="1"/>
</dbReference>
<keyword evidence="2 4" id="KW-0413">Isomerase</keyword>
<dbReference type="EC" id="5.4.99.-" evidence="4"/>
<dbReference type="PANTHER" id="PTHR47683">
    <property type="entry name" value="PSEUDOURIDINE SYNTHASE FAMILY PROTEIN-RELATED"/>
    <property type="match status" value="1"/>
</dbReference>
<evidence type="ECO:0000256" key="4">
    <source>
        <dbReference type="RuleBase" id="RU003887"/>
    </source>
</evidence>
<dbReference type="Pfam" id="PF01479">
    <property type="entry name" value="S4"/>
    <property type="match status" value="1"/>
</dbReference>
<dbReference type="Pfam" id="PF00849">
    <property type="entry name" value="PseudoU_synth_2"/>
    <property type="match status" value="1"/>
</dbReference>
<dbReference type="Proteomes" id="UP000276568">
    <property type="component" value="Unassembled WGS sequence"/>
</dbReference>
<dbReference type="PROSITE" id="PS01149">
    <property type="entry name" value="PSI_RSU"/>
    <property type="match status" value="1"/>
</dbReference>
<dbReference type="InterPro" id="IPR042092">
    <property type="entry name" value="PsdUridine_s_RsuA/RluB/E/F_cat"/>
</dbReference>
<dbReference type="InterPro" id="IPR006145">
    <property type="entry name" value="PsdUridine_synth_RsuA/RluA"/>
</dbReference>
<dbReference type="InterPro" id="IPR000748">
    <property type="entry name" value="PsdUridine_synth_RsuA/RluB/E/F"/>
</dbReference>
<dbReference type="GO" id="GO:0003723">
    <property type="term" value="F:RNA binding"/>
    <property type="evidence" value="ECO:0007669"/>
    <property type="project" value="UniProtKB-KW"/>
</dbReference>
<dbReference type="GO" id="GO:0000455">
    <property type="term" value="P:enzyme-directed rRNA pseudouridine synthesis"/>
    <property type="evidence" value="ECO:0007669"/>
    <property type="project" value="UniProtKB-ARBA"/>
</dbReference>
<comment type="similarity">
    <text evidence="1 4">Belongs to the pseudouridine synthase RsuA family.</text>
</comment>
<dbReference type="RefSeq" id="WP_128519741.1">
    <property type="nucleotide sequence ID" value="NZ_RJQC01000001.1"/>
</dbReference>
<sequence>MERLQKRMAQAGLCSRRTAEKWILEGRVKVNGVVCTTLGTQVSGDDVVEVDGHPIEREEYAYYVFYKPKGCICSVHDEKNRKTVMDYMPKDRRIYPVGRLDYDTSGVLLMTNDGQFTNEMTHPRYHLPKKYIVNLQGILDKEDIRKIRKGFSIYQPAKVHMLETDITRDRCRFELTIFEGKNHEVKNMMEELGHHVQRLHRAAFGEIELGDLHPGEYRILKPYEVKQLKLLAQQGENL</sequence>
<dbReference type="FunFam" id="3.10.290.10:FF:000003">
    <property type="entry name" value="Pseudouridine synthase"/>
    <property type="match status" value="1"/>
</dbReference>
<reference evidence="6 7" key="1">
    <citation type="submission" date="2018-11" db="EMBL/GenBank/DDBJ databases">
        <title>Clostridium sp. nov., a member of the family Erysipelotrichaceae isolated from pig faeces.</title>
        <authorList>
            <person name="Chang Y.-H."/>
        </authorList>
    </citation>
    <scope>NUCLEOTIDE SEQUENCE [LARGE SCALE GENOMIC DNA]</scope>
    <source>
        <strain evidence="6 7">YH-panp20</strain>
    </source>
</reference>
<dbReference type="InterPro" id="IPR050343">
    <property type="entry name" value="RsuA_PseudoU_synthase"/>
</dbReference>
<feature type="domain" description="RNA-binding S4" evidence="5">
    <location>
        <begin position="2"/>
        <end position="61"/>
    </location>
</feature>
<dbReference type="OrthoDB" id="9807213at2"/>
<evidence type="ECO:0000256" key="3">
    <source>
        <dbReference type="PROSITE-ProRule" id="PRU00182"/>
    </source>
</evidence>
<keyword evidence="3" id="KW-0694">RNA-binding</keyword>
<dbReference type="SUPFAM" id="SSF55174">
    <property type="entry name" value="Alpha-L RNA-binding motif"/>
    <property type="match status" value="1"/>
</dbReference>
<dbReference type="InterPro" id="IPR018496">
    <property type="entry name" value="PsdUridine_synth_RsuA/RluB_CS"/>
</dbReference>
<dbReference type="InterPro" id="IPR036986">
    <property type="entry name" value="S4_RNA-bd_sf"/>
</dbReference>
<evidence type="ECO:0000313" key="6">
    <source>
        <dbReference type="EMBL" id="RNM31578.1"/>
    </source>
</evidence>
<name>A0A3N0I3T8_9FIRM</name>
<protein>
    <recommendedName>
        <fullName evidence="4">Pseudouridine synthase</fullName>
        <ecNumber evidence="4">5.4.99.-</ecNumber>
    </recommendedName>
</protein>
<dbReference type="Gene3D" id="3.30.70.580">
    <property type="entry name" value="Pseudouridine synthase I, catalytic domain, N-terminal subdomain"/>
    <property type="match status" value="1"/>
</dbReference>
<dbReference type="Gene3D" id="3.10.290.10">
    <property type="entry name" value="RNA-binding S4 domain"/>
    <property type="match status" value="1"/>
</dbReference>
<accession>A0A3N0I3T8</accession>
<comment type="caution">
    <text evidence="6">The sequence shown here is derived from an EMBL/GenBank/DDBJ whole genome shotgun (WGS) entry which is preliminary data.</text>
</comment>
<organism evidence="6 7">
    <name type="scientific">Absicoccus porci</name>
    <dbReference type="NCBI Taxonomy" id="2486576"/>
    <lineage>
        <taxon>Bacteria</taxon>
        <taxon>Bacillati</taxon>
        <taxon>Bacillota</taxon>
        <taxon>Erysipelotrichia</taxon>
        <taxon>Erysipelotrichales</taxon>
        <taxon>Erysipelotrichaceae</taxon>
        <taxon>Absicoccus</taxon>
    </lineage>
</organism>
<dbReference type="SMART" id="SM00363">
    <property type="entry name" value="S4"/>
    <property type="match status" value="1"/>
</dbReference>
<dbReference type="InterPro" id="IPR020094">
    <property type="entry name" value="TruA/RsuA/RluB/E/F_N"/>
</dbReference>
<dbReference type="InterPro" id="IPR020103">
    <property type="entry name" value="PsdUridine_synth_cat_dom_sf"/>
</dbReference>
<dbReference type="EMBL" id="RJQC01000001">
    <property type="protein sequence ID" value="RNM31578.1"/>
    <property type="molecule type" value="Genomic_DNA"/>
</dbReference>
<dbReference type="CDD" id="cd00165">
    <property type="entry name" value="S4"/>
    <property type="match status" value="1"/>
</dbReference>
<keyword evidence="7" id="KW-1185">Reference proteome</keyword>
<dbReference type="PANTHER" id="PTHR47683:SF2">
    <property type="entry name" value="RNA-BINDING S4 DOMAIN-CONTAINING PROTEIN"/>
    <property type="match status" value="1"/>
</dbReference>
<dbReference type="Gene3D" id="3.30.70.1560">
    <property type="entry name" value="Alpha-L RNA-binding motif"/>
    <property type="match status" value="1"/>
</dbReference>
<dbReference type="PROSITE" id="PS50889">
    <property type="entry name" value="S4"/>
    <property type="match status" value="1"/>
</dbReference>
<proteinExistence type="inferred from homology"/>
<evidence type="ECO:0000256" key="1">
    <source>
        <dbReference type="ARBA" id="ARBA00008348"/>
    </source>
</evidence>
<evidence type="ECO:0000259" key="5">
    <source>
        <dbReference type="SMART" id="SM00363"/>
    </source>
</evidence>
<dbReference type="AlphaFoldDB" id="A0A3N0I3T8"/>
<evidence type="ECO:0000313" key="7">
    <source>
        <dbReference type="Proteomes" id="UP000276568"/>
    </source>
</evidence>
<dbReference type="InterPro" id="IPR002942">
    <property type="entry name" value="S4_RNA-bd"/>
</dbReference>